<dbReference type="AlphaFoldDB" id="A0A448WNX0"/>
<reference evidence="2" key="1">
    <citation type="submission" date="2018-11" db="EMBL/GenBank/DDBJ databases">
        <authorList>
            <consortium name="Pathogen Informatics"/>
        </authorList>
    </citation>
    <scope>NUCLEOTIDE SEQUENCE</scope>
</reference>
<sequence length="150" mass="16091">MQNVERVRGATFVINCTVYGDNEGLVAKWSYRARESDAWFKIDGPCFTSSSSSGLDGSAAAGNSGSMTNAEFQEHGSGYDDEPSPAVTAANGASRGHAEDLDYDDDRPRLHSDCEDFVREGNPHPTTPSIRKVRLTSSSQAASFNLLGLP</sequence>
<name>A0A448WNX0_9PLAT</name>
<gene>
    <name evidence="2" type="ORF">PXEA_LOCUS9804</name>
</gene>
<evidence type="ECO:0000313" key="2">
    <source>
        <dbReference type="EMBL" id="VEL16364.1"/>
    </source>
</evidence>
<evidence type="ECO:0000256" key="1">
    <source>
        <dbReference type="SAM" id="MobiDB-lite"/>
    </source>
</evidence>
<dbReference type="Proteomes" id="UP000784294">
    <property type="component" value="Unassembled WGS sequence"/>
</dbReference>
<feature type="compositionally biased region" description="Low complexity" evidence="1">
    <location>
        <begin position="49"/>
        <end position="66"/>
    </location>
</feature>
<keyword evidence="3" id="KW-1185">Reference proteome</keyword>
<feature type="compositionally biased region" description="Basic and acidic residues" evidence="1">
    <location>
        <begin position="96"/>
        <end position="122"/>
    </location>
</feature>
<dbReference type="EMBL" id="CAAALY010028164">
    <property type="protein sequence ID" value="VEL16364.1"/>
    <property type="molecule type" value="Genomic_DNA"/>
</dbReference>
<protein>
    <submittedName>
        <fullName evidence="2">Uncharacterized protein</fullName>
    </submittedName>
</protein>
<organism evidence="2 3">
    <name type="scientific">Protopolystoma xenopodis</name>
    <dbReference type="NCBI Taxonomy" id="117903"/>
    <lineage>
        <taxon>Eukaryota</taxon>
        <taxon>Metazoa</taxon>
        <taxon>Spiralia</taxon>
        <taxon>Lophotrochozoa</taxon>
        <taxon>Platyhelminthes</taxon>
        <taxon>Monogenea</taxon>
        <taxon>Polyopisthocotylea</taxon>
        <taxon>Polystomatidea</taxon>
        <taxon>Polystomatidae</taxon>
        <taxon>Protopolystoma</taxon>
    </lineage>
</organism>
<proteinExistence type="predicted"/>
<evidence type="ECO:0000313" key="3">
    <source>
        <dbReference type="Proteomes" id="UP000784294"/>
    </source>
</evidence>
<feature type="region of interest" description="Disordered" evidence="1">
    <location>
        <begin position="49"/>
        <end position="135"/>
    </location>
</feature>
<comment type="caution">
    <text evidence="2">The sequence shown here is derived from an EMBL/GenBank/DDBJ whole genome shotgun (WGS) entry which is preliminary data.</text>
</comment>
<accession>A0A448WNX0</accession>